<feature type="transmembrane region" description="Helical" evidence="1">
    <location>
        <begin position="536"/>
        <end position="558"/>
    </location>
</feature>
<evidence type="ECO:0000313" key="3">
    <source>
        <dbReference type="EMBL" id="CUS14879.1"/>
    </source>
</evidence>
<dbReference type="InterPro" id="IPR007245">
    <property type="entry name" value="PIG-T"/>
</dbReference>
<dbReference type="GO" id="GO:0016255">
    <property type="term" value="P:attachment of GPI anchor to protein"/>
    <property type="evidence" value="ECO:0007669"/>
    <property type="project" value="InterPro"/>
</dbReference>
<feature type="chain" id="PRO_5012380848" description="GPI transamidase component GPI16" evidence="2">
    <location>
        <begin position="25"/>
        <end position="598"/>
    </location>
</feature>
<evidence type="ECO:0008006" key="5">
    <source>
        <dbReference type="Google" id="ProtNLM"/>
    </source>
</evidence>
<evidence type="ECO:0000256" key="2">
    <source>
        <dbReference type="SAM" id="SignalP"/>
    </source>
</evidence>
<proteinExistence type="predicted"/>
<dbReference type="GO" id="GO:0042765">
    <property type="term" value="C:GPI-anchor transamidase complex"/>
    <property type="evidence" value="ECO:0007669"/>
    <property type="project" value="InterPro"/>
</dbReference>
<evidence type="ECO:0000313" key="4">
    <source>
        <dbReference type="Proteomes" id="UP001412239"/>
    </source>
</evidence>
<protein>
    <recommendedName>
        <fullName evidence="5">GPI transamidase component GPI16</fullName>
    </recommendedName>
</protein>
<accession>A0A292Q559</accession>
<keyword evidence="1" id="KW-1133">Transmembrane helix</keyword>
<feature type="signal peptide" evidence="2">
    <location>
        <begin position="1"/>
        <end position="24"/>
    </location>
</feature>
<dbReference type="PANTHER" id="PTHR12959">
    <property type="entry name" value="GPI TRANSAMIDASE COMPONENT PIG-T-RELATED"/>
    <property type="match status" value="1"/>
</dbReference>
<name>A0A292Q559_9PEZI</name>
<reference evidence="3" key="1">
    <citation type="submission" date="2015-10" db="EMBL/GenBank/DDBJ databases">
        <authorList>
            <person name="Regsiter A."/>
            <person name="william w."/>
        </authorList>
    </citation>
    <scope>NUCLEOTIDE SEQUENCE</scope>
    <source>
        <strain evidence="3">Montdore</strain>
    </source>
</reference>
<keyword evidence="2" id="KW-0732">Signal</keyword>
<organism evidence="3 4">
    <name type="scientific">Tuber aestivum</name>
    <name type="common">summer truffle</name>
    <dbReference type="NCBI Taxonomy" id="59557"/>
    <lineage>
        <taxon>Eukaryota</taxon>
        <taxon>Fungi</taxon>
        <taxon>Dikarya</taxon>
        <taxon>Ascomycota</taxon>
        <taxon>Pezizomycotina</taxon>
        <taxon>Pezizomycetes</taxon>
        <taxon>Pezizales</taxon>
        <taxon>Tuberaceae</taxon>
        <taxon>Tuber</taxon>
    </lineage>
</organism>
<evidence type="ECO:0000256" key="1">
    <source>
        <dbReference type="SAM" id="Phobius"/>
    </source>
</evidence>
<dbReference type="AlphaFoldDB" id="A0A292Q559"/>
<dbReference type="EMBL" id="LN890954">
    <property type="protein sequence ID" value="CUS14879.1"/>
    <property type="molecule type" value="Genomic_DNA"/>
</dbReference>
<dbReference type="Proteomes" id="UP001412239">
    <property type="component" value="Unassembled WGS sequence"/>
</dbReference>
<dbReference type="PANTHER" id="PTHR12959:SF11">
    <property type="entry name" value="GPI TRANSAMIDASE COMPONENT PIG-T"/>
    <property type="match status" value="1"/>
</dbReference>
<keyword evidence="1" id="KW-0472">Membrane</keyword>
<keyword evidence="4" id="KW-1185">Reference proteome</keyword>
<gene>
    <name evidence="3" type="ORF">GSTUAT00000949001</name>
</gene>
<sequence length="598" mass="66292">MRLLSWPLVTQLLLAPLVVASARASEYNDYSENLLLKSLPGNSILASFRFVSNGTFDSHHSVFPRSLAQILQQSQTKELHLKFTLGRWDAEQWGRQVWDGRTAGGTGVELWAWVEAADDSEADARWTTLNNALSGLFCASLNFIDSTRTIRPVMSFQPAGHHSPERLERLHLLHGTLPREPVCTENLTPFLKLLPCKGKAGISSLLDGHRLFDAQWQSMSIDVMPVCEENGKCQLQMEQTVDMVLDVERSMGKKDSLVPKPPPIEQLSCDQDKPYAGGDSCFPLSGVTDLSWSLSEMFGRPIRGSCPLAVVPTEEATHVCVNIAEQRAIFVSQGSEERKKSPELRCFVLHGRGPNFVIENLDFDIVLPELSPSTNILLTPPPVYASRSLTGHGQERGGIQAVLNNPSSNSTVEFVYLESLPWFMKPYLHTLSVTVSGKDDGNVVQDIYYRPALDRKRGTQLEVRLRVPPGETVLLNYEFDKAVLRYTEYPPDANRGFDIAPAIISILDPTSQKSTFSIRTTSLLLSLPTPDFSMPYNVIILTSTVMALAFGSIFNILVRRFVGADEVIGGGLVSKIRGHIIAFVTERRRAGGNKPKTE</sequence>
<keyword evidence="1" id="KW-0812">Transmembrane</keyword>
<dbReference type="Pfam" id="PF04113">
    <property type="entry name" value="Gpi16"/>
    <property type="match status" value="1"/>
</dbReference>